<keyword evidence="2" id="KW-1185">Reference proteome</keyword>
<dbReference type="RefSeq" id="WP_216470992.1">
    <property type="nucleotide sequence ID" value="NZ_JAHLQI010000007.1"/>
</dbReference>
<dbReference type="Proteomes" id="UP000783588">
    <property type="component" value="Unassembled WGS sequence"/>
</dbReference>
<sequence>MAHTVVRTDMLAGTVNPAFLENGRYKKSDAYEKIDNGSIVMVGALEDGERESHVYSDVPAATSIDKLVLIAVPEIFKDTSVRKDIRDFEVAAGVVSRGYRLTPGCEFSITADGIDGSPVKGAAVGLAANTHKLKVAATDTKIGTITDVEVKKFMTFYTIKVTE</sequence>
<evidence type="ECO:0008006" key="3">
    <source>
        <dbReference type="Google" id="ProtNLM"/>
    </source>
</evidence>
<evidence type="ECO:0000313" key="1">
    <source>
        <dbReference type="EMBL" id="MBU5491278.1"/>
    </source>
</evidence>
<accession>A0ABS6EUT0</accession>
<evidence type="ECO:0000313" key="2">
    <source>
        <dbReference type="Proteomes" id="UP000783588"/>
    </source>
</evidence>
<organism evidence="1 2">
    <name type="scientific">Butyricicoccus intestinisimiae</name>
    <dbReference type="NCBI Taxonomy" id="2841509"/>
    <lineage>
        <taxon>Bacteria</taxon>
        <taxon>Bacillati</taxon>
        <taxon>Bacillota</taxon>
        <taxon>Clostridia</taxon>
        <taxon>Eubacteriales</taxon>
        <taxon>Butyricicoccaceae</taxon>
        <taxon>Butyricicoccus</taxon>
    </lineage>
</organism>
<dbReference type="EMBL" id="JAHLQI010000007">
    <property type="protein sequence ID" value="MBU5491278.1"/>
    <property type="molecule type" value="Genomic_DNA"/>
</dbReference>
<comment type="caution">
    <text evidence="1">The sequence shown here is derived from an EMBL/GenBank/DDBJ whole genome shotgun (WGS) entry which is preliminary data.</text>
</comment>
<gene>
    <name evidence="1" type="ORF">KQI75_11735</name>
</gene>
<proteinExistence type="predicted"/>
<name>A0ABS6EUT0_9FIRM</name>
<reference evidence="1 2" key="1">
    <citation type="submission" date="2021-06" db="EMBL/GenBank/DDBJ databases">
        <authorList>
            <person name="Sun Q."/>
            <person name="Li D."/>
        </authorList>
    </citation>
    <scope>NUCLEOTIDE SEQUENCE [LARGE SCALE GENOMIC DNA]</scope>
    <source>
        <strain evidence="1 2">MSJd-7</strain>
    </source>
</reference>
<protein>
    <recommendedName>
        <fullName evidence="3">Phage tail protein</fullName>
    </recommendedName>
</protein>